<keyword evidence="2" id="KW-1185">Reference proteome</keyword>
<evidence type="ECO:0000313" key="2">
    <source>
        <dbReference type="Proteomes" id="UP001230649"/>
    </source>
</evidence>
<dbReference type="EMBL" id="JASBWS010000183">
    <property type="protein sequence ID" value="KAJ9092126.1"/>
    <property type="molecule type" value="Genomic_DNA"/>
</dbReference>
<accession>A0ACC2V097</accession>
<sequence length="378" mass="41983">MSTFLYEKPREELVGSDSSSGYTGAIINSLYQSGMRSPSGLTHVSPPTASHFAPSDSSGNGGYHFELESSLGKAARCFEGVIEAFVEAWRIEVGVESPKEGYAVMLAITLTHQEKLCIMPLRTRMWCHTGDSGLHEEFMEVQRQVAGIYDIPDEDFDGVEKQITHLLQVHPQILQERYRFQMQSRTQTALVDFHSDPEQEAVRQTSMTPGSIHSDLAHSSYTGRVIPSIGDAADSRMRIGWRSGANPVANASQSDAFRAQIPEGKIRTHFGGWRIEVGVRPTVVSFALYITLIAPMAQPINFNASMGVDGGDNIRQVLQSVLQLSAIDDYQRLQLARAIKNAAVRHPLVVSMPVSPSWRQHNPWWIWVNNRGQETPHG</sequence>
<protein>
    <submittedName>
        <fullName evidence="1">Uncharacterized protein</fullName>
    </submittedName>
</protein>
<reference evidence="1" key="1">
    <citation type="submission" date="2023-04" db="EMBL/GenBank/DDBJ databases">
        <title>Draft Genome sequencing of Naganishia species isolated from polar environments using Oxford Nanopore Technology.</title>
        <authorList>
            <person name="Leo P."/>
            <person name="Venkateswaran K."/>
        </authorList>
    </citation>
    <scope>NUCLEOTIDE SEQUENCE</scope>
    <source>
        <strain evidence="1">MNA-CCFEE 5262</strain>
    </source>
</reference>
<comment type="caution">
    <text evidence="1">The sequence shown here is derived from an EMBL/GenBank/DDBJ whole genome shotgun (WGS) entry which is preliminary data.</text>
</comment>
<gene>
    <name evidence="1" type="ORF">QFC20_007461</name>
</gene>
<evidence type="ECO:0000313" key="1">
    <source>
        <dbReference type="EMBL" id="KAJ9092126.1"/>
    </source>
</evidence>
<organism evidence="1 2">
    <name type="scientific">Naganishia adeliensis</name>
    <dbReference type="NCBI Taxonomy" id="92952"/>
    <lineage>
        <taxon>Eukaryota</taxon>
        <taxon>Fungi</taxon>
        <taxon>Dikarya</taxon>
        <taxon>Basidiomycota</taxon>
        <taxon>Agaricomycotina</taxon>
        <taxon>Tremellomycetes</taxon>
        <taxon>Filobasidiales</taxon>
        <taxon>Filobasidiaceae</taxon>
        <taxon>Naganishia</taxon>
    </lineage>
</organism>
<dbReference type="Proteomes" id="UP001230649">
    <property type="component" value="Unassembled WGS sequence"/>
</dbReference>
<proteinExistence type="predicted"/>
<name>A0ACC2V097_9TREE</name>